<dbReference type="STRING" id="1048834.TC41_0719"/>
<accession>F8IEG3</accession>
<protein>
    <submittedName>
        <fullName evidence="2">Ribonuclease R</fullName>
    </submittedName>
</protein>
<evidence type="ECO:0000256" key="1">
    <source>
        <dbReference type="SAM" id="MobiDB-lite"/>
    </source>
</evidence>
<proteinExistence type="predicted"/>
<feature type="region of interest" description="Disordered" evidence="1">
    <location>
        <begin position="91"/>
        <end position="110"/>
    </location>
</feature>
<name>F8IEG3_ALIAT</name>
<dbReference type="KEGG" id="aad:TC41_0719"/>
<evidence type="ECO:0000313" key="3">
    <source>
        <dbReference type="Proteomes" id="UP000000292"/>
    </source>
</evidence>
<reference evidence="2 3" key="1">
    <citation type="journal article" date="2011" name="J. Bacteriol.">
        <title>Complete Genome Sequence of Alicyclobacillus acidocaldarius Strain Tc-4-1.</title>
        <authorList>
            <person name="Chen Y."/>
            <person name="He Y."/>
            <person name="Zhang B."/>
            <person name="Yang J."/>
            <person name="Li W."/>
            <person name="Dong Z."/>
            <person name="Hu S."/>
        </authorList>
    </citation>
    <scope>NUCLEOTIDE SEQUENCE [LARGE SCALE GENOMIC DNA]</scope>
    <source>
        <strain evidence="2 3">Tc-4-1</strain>
    </source>
</reference>
<dbReference type="eggNOG" id="COG0557">
    <property type="taxonomic scope" value="Bacteria"/>
</dbReference>
<dbReference type="HOGENOM" id="CLU_2165623_0_0_9"/>
<dbReference type="EMBL" id="CP002902">
    <property type="protein sequence ID" value="AEJ42677.1"/>
    <property type="molecule type" value="Genomic_DNA"/>
</dbReference>
<dbReference type="Proteomes" id="UP000000292">
    <property type="component" value="Chromosome"/>
</dbReference>
<dbReference type="PATRIC" id="fig|1048834.4.peg.677"/>
<gene>
    <name evidence="2" type="ordered locus">TC41_0719</name>
</gene>
<dbReference type="AlphaFoldDB" id="F8IEG3"/>
<evidence type="ECO:0000313" key="2">
    <source>
        <dbReference type="EMBL" id="AEJ42677.1"/>
    </source>
</evidence>
<sequence length="110" mass="12868">MHSADGRWSEAFLWKERLLEYMRSEEYRPSTVQELCERLGVESAADFRAFVRLLNEMEDAGDLVRTKNNRYALPEQMNFIAGRLQLKARGTGLSSPKTRRRRTSIFLSPR</sequence>
<reference evidence="3" key="2">
    <citation type="submission" date="2011-06" db="EMBL/GenBank/DDBJ databases">
        <title>The complete genome sequence of Alicyclobacillus acidocaldarius sp. Tc-4-1.</title>
        <authorList>
            <person name="Chen Y."/>
            <person name="He Y."/>
            <person name="Dong Z."/>
            <person name="Hu S."/>
        </authorList>
    </citation>
    <scope>NUCLEOTIDE SEQUENCE [LARGE SCALE GENOMIC DNA]</scope>
    <source>
        <strain evidence="3">Tc-4-1</strain>
    </source>
</reference>
<organism evidence="2 3">
    <name type="scientific">Alicyclobacillus acidocaldarius (strain Tc-4-1)</name>
    <name type="common">Bacillus acidocaldarius</name>
    <dbReference type="NCBI Taxonomy" id="1048834"/>
    <lineage>
        <taxon>Bacteria</taxon>
        <taxon>Bacillati</taxon>
        <taxon>Bacillota</taxon>
        <taxon>Bacilli</taxon>
        <taxon>Bacillales</taxon>
        <taxon>Alicyclobacillaceae</taxon>
        <taxon>Alicyclobacillus</taxon>
    </lineage>
</organism>